<comment type="caution">
    <text evidence="1">The sequence shown here is derived from an EMBL/GenBank/DDBJ whole genome shotgun (WGS) entry which is preliminary data.</text>
</comment>
<accession>A0ABT3ZK33</accession>
<organism evidence="1 2">
    <name type="scientific">Robbsia betulipollinis</name>
    <dbReference type="NCBI Taxonomy" id="2981849"/>
    <lineage>
        <taxon>Bacteria</taxon>
        <taxon>Pseudomonadati</taxon>
        <taxon>Pseudomonadota</taxon>
        <taxon>Betaproteobacteria</taxon>
        <taxon>Burkholderiales</taxon>
        <taxon>Burkholderiaceae</taxon>
        <taxon>Robbsia</taxon>
    </lineage>
</organism>
<reference evidence="1" key="1">
    <citation type="submission" date="2022-11" db="EMBL/GenBank/DDBJ databases">
        <title>Robbsia betulipollinis sp. nov., isolated from pollen of birch (Betula pendula).</title>
        <authorList>
            <person name="Shi H."/>
            <person name="Ambika Manirajan B."/>
            <person name="Ratering S."/>
            <person name="Geissler-Plaum R."/>
            <person name="Schnell S."/>
        </authorList>
    </citation>
    <scope>NUCLEOTIDE SEQUENCE</scope>
    <source>
        <strain evidence="1">Bb-Pol-6</strain>
    </source>
</reference>
<proteinExistence type="predicted"/>
<dbReference type="RefSeq" id="WP_267846169.1">
    <property type="nucleotide sequence ID" value="NZ_JAPMXC010000001.1"/>
</dbReference>
<dbReference type="InterPro" id="IPR032349">
    <property type="entry name" value="DUF4865"/>
</dbReference>
<sequence>MIAMQYSFVLPADYDMSIIERRVRERGHVFDDMPSLAFKAFLIARKDGATPGRHENLYAPFYLWENDQAMTGFLCGPRFRAVVDAFGWPLVRTWTTMAAEQGSALGAARFATREIVPVAPFTSLDALRDRERRSSAAATRDEGALYALSAFEPTGWTVVRFRLWRDATASHETGGAQVYEVAHLSNPAGL</sequence>
<dbReference type="Pfam" id="PF16157">
    <property type="entry name" value="DUF4865"/>
    <property type="match status" value="1"/>
</dbReference>
<dbReference type="EMBL" id="JAPMXC010000001">
    <property type="protein sequence ID" value="MCY0386640.1"/>
    <property type="molecule type" value="Genomic_DNA"/>
</dbReference>
<evidence type="ECO:0000313" key="2">
    <source>
        <dbReference type="Proteomes" id="UP001082899"/>
    </source>
</evidence>
<name>A0ABT3ZK33_9BURK</name>
<gene>
    <name evidence="1" type="ORF">OVY01_05185</name>
</gene>
<dbReference type="Proteomes" id="UP001082899">
    <property type="component" value="Unassembled WGS sequence"/>
</dbReference>
<protein>
    <submittedName>
        <fullName evidence="1">DUF4865 family protein</fullName>
    </submittedName>
</protein>
<keyword evidence="2" id="KW-1185">Reference proteome</keyword>
<evidence type="ECO:0000313" key="1">
    <source>
        <dbReference type="EMBL" id="MCY0386640.1"/>
    </source>
</evidence>